<keyword evidence="2" id="KW-0521">NADP</keyword>
<dbReference type="PANTHER" id="PTHR43544:SF7">
    <property type="entry name" value="NADB-LER2"/>
    <property type="match status" value="1"/>
</dbReference>
<keyword evidence="3" id="KW-0560">Oxidoreductase</keyword>
<dbReference type="GO" id="GO:0005737">
    <property type="term" value="C:cytoplasm"/>
    <property type="evidence" value="ECO:0007669"/>
    <property type="project" value="TreeGrafter"/>
</dbReference>
<dbReference type="SUPFAM" id="SSF51735">
    <property type="entry name" value="NAD(P)-binding Rossmann-fold domains"/>
    <property type="match status" value="1"/>
</dbReference>
<name>A0A0D2NBM7_HYPSF</name>
<evidence type="ECO:0000313" key="4">
    <source>
        <dbReference type="EMBL" id="KJA16559.1"/>
    </source>
</evidence>
<dbReference type="Proteomes" id="UP000054270">
    <property type="component" value="Unassembled WGS sequence"/>
</dbReference>
<reference evidence="5" key="1">
    <citation type="submission" date="2014-04" db="EMBL/GenBank/DDBJ databases">
        <title>Evolutionary Origins and Diversification of the Mycorrhizal Mutualists.</title>
        <authorList>
            <consortium name="DOE Joint Genome Institute"/>
            <consortium name="Mycorrhizal Genomics Consortium"/>
            <person name="Kohler A."/>
            <person name="Kuo A."/>
            <person name="Nagy L.G."/>
            <person name="Floudas D."/>
            <person name="Copeland A."/>
            <person name="Barry K.W."/>
            <person name="Cichocki N."/>
            <person name="Veneault-Fourrey C."/>
            <person name="LaButti K."/>
            <person name="Lindquist E.A."/>
            <person name="Lipzen A."/>
            <person name="Lundell T."/>
            <person name="Morin E."/>
            <person name="Murat C."/>
            <person name="Riley R."/>
            <person name="Ohm R."/>
            <person name="Sun H."/>
            <person name="Tunlid A."/>
            <person name="Henrissat B."/>
            <person name="Grigoriev I.V."/>
            <person name="Hibbett D.S."/>
            <person name="Martin F."/>
        </authorList>
    </citation>
    <scope>NUCLEOTIDE SEQUENCE [LARGE SCALE GENOMIC DNA]</scope>
    <source>
        <strain evidence="5">FD-334 SS-4</strain>
    </source>
</reference>
<dbReference type="PRINTS" id="PR00081">
    <property type="entry name" value="GDHRDH"/>
</dbReference>
<dbReference type="InterPro" id="IPR036291">
    <property type="entry name" value="NAD(P)-bd_dom_sf"/>
</dbReference>
<protein>
    <recommendedName>
        <fullName evidence="6">Ketoreductase (KR) domain-containing protein</fullName>
    </recommendedName>
</protein>
<evidence type="ECO:0008006" key="6">
    <source>
        <dbReference type="Google" id="ProtNLM"/>
    </source>
</evidence>
<keyword evidence="5" id="KW-1185">Reference proteome</keyword>
<gene>
    <name evidence="4" type="ORF">HYPSUDRAFT_47274</name>
</gene>
<evidence type="ECO:0000256" key="1">
    <source>
        <dbReference type="ARBA" id="ARBA00006484"/>
    </source>
</evidence>
<dbReference type="EMBL" id="KN817619">
    <property type="protein sequence ID" value="KJA16559.1"/>
    <property type="molecule type" value="Genomic_DNA"/>
</dbReference>
<proteinExistence type="inferred from homology"/>
<accession>A0A0D2NBM7</accession>
<dbReference type="Pfam" id="PF00106">
    <property type="entry name" value="adh_short"/>
    <property type="match status" value="1"/>
</dbReference>
<dbReference type="GO" id="GO:0016491">
    <property type="term" value="F:oxidoreductase activity"/>
    <property type="evidence" value="ECO:0007669"/>
    <property type="project" value="UniProtKB-KW"/>
</dbReference>
<comment type="similarity">
    <text evidence="1">Belongs to the short-chain dehydrogenases/reductases (SDR) family.</text>
</comment>
<dbReference type="InterPro" id="IPR051468">
    <property type="entry name" value="Fungal_SecMetab_SDRs"/>
</dbReference>
<dbReference type="OrthoDB" id="9876299at2759"/>
<evidence type="ECO:0000313" key="5">
    <source>
        <dbReference type="Proteomes" id="UP000054270"/>
    </source>
</evidence>
<dbReference type="InterPro" id="IPR002347">
    <property type="entry name" value="SDR_fam"/>
</dbReference>
<evidence type="ECO:0000256" key="2">
    <source>
        <dbReference type="ARBA" id="ARBA00022857"/>
    </source>
</evidence>
<sequence length="236" mass="25086">MSETTVYLVTGSNRGLGLGLVTRILDKHEHAFVYAGARDPDNAPSLQNLQVKYPDRMSVVKCVSADVEGNTALAREIEKRHGRLDTVIANAGTICDTTGDASNISVALLEEHFRVNVIGTIVLFQAVHGLLKKSISPRFVPIGSGVGCLDGNSTKYLAGGLAYVAFPLAPGAIDTDMLRSSVAADTTGYLEKLYGKNTSVPTVEAVSSSLINIIDKSTRVNDGGKLIRVDGTQIPW</sequence>
<dbReference type="PANTHER" id="PTHR43544">
    <property type="entry name" value="SHORT-CHAIN DEHYDROGENASE/REDUCTASE"/>
    <property type="match status" value="1"/>
</dbReference>
<evidence type="ECO:0000256" key="3">
    <source>
        <dbReference type="ARBA" id="ARBA00023002"/>
    </source>
</evidence>
<dbReference type="AlphaFoldDB" id="A0A0D2NBM7"/>
<dbReference type="Gene3D" id="3.40.50.720">
    <property type="entry name" value="NAD(P)-binding Rossmann-like Domain"/>
    <property type="match status" value="1"/>
</dbReference>
<organism evidence="4 5">
    <name type="scientific">Hypholoma sublateritium (strain FD-334 SS-4)</name>
    <dbReference type="NCBI Taxonomy" id="945553"/>
    <lineage>
        <taxon>Eukaryota</taxon>
        <taxon>Fungi</taxon>
        <taxon>Dikarya</taxon>
        <taxon>Basidiomycota</taxon>
        <taxon>Agaricomycotina</taxon>
        <taxon>Agaricomycetes</taxon>
        <taxon>Agaricomycetidae</taxon>
        <taxon>Agaricales</taxon>
        <taxon>Agaricineae</taxon>
        <taxon>Strophariaceae</taxon>
        <taxon>Hypholoma</taxon>
    </lineage>
</organism>